<feature type="domain" description="HTH lysR-type" evidence="5">
    <location>
        <begin position="1"/>
        <end position="59"/>
    </location>
</feature>
<reference evidence="6" key="1">
    <citation type="journal article" date="2014" name="Int. J. Syst. Evol. Microbiol.">
        <title>Complete genome sequence of Corynebacterium casei LMG S-19264T (=DSM 44701T), isolated from a smear-ripened cheese.</title>
        <authorList>
            <consortium name="US DOE Joint Genome Institute (JGI-PGF)"/>
            <person name="Walter F."/>
            <person name="Albersmeier A."/>
            <person name="Kalinowski J."/>
            <person name="Ruckert C."/>
        </authorList>
    </citation>
    <scope>NUCLEOTIDE SEQUENCE</scope>
    <source>
        <strain evidence="6">KCTC 42651</strain>
    </source>
</reference>
<name>A0A919CNC4_9PROT</name>
<evidence type="ECO:0000313" key="7">
    <source>
        <dbReference type="Proteomes" id="UP000630353"/>
    </source>
</evidence>
<comment type="similarity">
    <text evidence="1">Belongs to the LysR transcriptional regulatory family.</text>
</comment>
<dbReference type="SUPFAM" id="SSF46785">
    <property type="entry name" value="Winged helix' DNA-binding domain"/>
    <property type="match status" value="1"/>
</dbReference>
<evidence type="ECO:0000313" key="6">
    <source>
        <dbReference type="EMBL" id="GHD44448.1"/>
    </source>
</evidence>
<dbReference type="EMBL" id="BMZS01000002">
    <property type="protein sequence ID" value="GHD44448.1"/>
    <property type="molecule type" value="Genomic_DNA"/>
</dbReference>
<dbReference type="GO" id="GO:0003677">
    <property type="term" value="F:DNA binding"/>
    <property type="evidence" value="ECO:0007669"/>
    <property type="project" value="UniProtKB-KW"/>
</dbReference>
<evidence type="ECO:0000256" key="2">
    <source>
        <dbReference type="ARBA" id="ARBA00023015"/>
    </source>
</evidence>
<dbReference type="InterPro" id="IPR000847">
    <property type="entry name" value="LysR_HTH_N"/>
</dbReference>
<evidence type="ECO:0000256" key="4">
    <source>
        <dbReference type="ARBA" id="ARBA00023163"/>
    </source>
</evidence>
<reference evidence="6" key="2">
    <citation type="submission" date="2020-09" db="EMBL/GenBank/DDBJ databases">
        <authorList>
            <person name="Sun Q."/>
            <person name="Kim S."/>
        </authorList>
    </citation>
    <scope>NUCLEOTIDE SEQUENCE</scope>
    <source>
        <strain evidence="6">KCTC 42651</strain>
    </source>
</reference>
<dbReference type="PANTHER" id="PTHR30537:SF5">
    <property type="entry name" value="HTH-TYPE TRANSCRIPTIONAL ACTIVATOR TTDR-RELATED"/>
    <property type="match status" value="1"/>
</dbReference>
<evidence type="ECO:0000256" key="3">
    <source>
        <dbReference type="ARBA" id="ARBA00023125"/>
    </source>
</evidence>
<sequence length="302" mass="32741">MDRLSALRLFVRVVETGSITGAGRSLGLSSTAASKRMQDLEAELKVRLLDRTTRTVSATEAGRHLYDRMAGLLDELDGAMRQAGELQSRPTGVLRITARRSFGMLHVMPALPSFRAACPEVEIDLSLTETVEIAPTRGVDLVIRLGAPAEKSLVAHRLASAERVMCASPAYFATNPPPAGPDDLGRHDCLGYRHAFEPSVWVFETARGRREVAVSGPLRSNSGEVLRAAALDGLGLALLPTWMVAGDLKAGTLVRCLADTVCYPEGYREEIYAVHARTPLVPAKTRAFVEHLQEFLARSALL</sequence>
<comment type="caution">
    <text evidence="6">The sequence shown here is derived from an EMBL/GenBank/DDBJ whole genome shotgun (WGS) entry which is preliminary data.</text>
</comment>
<keyword evidence="7" id="KW-1185">Reference proteome</keyword>
<dbReference type="GO" id="GO:0003700">
    <property type="term" value="F:DNA-binding transcription factor activity"/>
    <property type="evidence" value="ECO:0007669"/>
    <property type="project" value="InterPro"/>
</dbReference>
<dbReference type="Proteomes" id="UP000630353">
    <property type="component" value="Unassembled WGS sequence"/>
</dbReference>
<accession>A0A919CNC4</accession>
<dbReference type="CDD" id="cd08422">
    <property type="entry name" value="PBP2_CrgA_like"/>
    <property type="match status" value="1"/>
</dbReference>
<keyword evidence="4" id="KW-0804">Transcription</keyword>
<dbReference type="Pfam" id="PF03466">
    <property type="entry name" value="LysR_substrate"/>
    <property type="match status" value="1"/>
</dbReference>
<dbReference type="Pfam" id="PF00126">
    <property type="entry name" value="HTH_1"/>
    <property type="match status" value="1"/>
</dbReference>
<proteinExistence type="inferred from homology"/>
<dbReference type="Gene3D" id="3.40.190.290">
    <property type="match status" value="1"/>
</dbReference>
<dbReference type="PANTHER" id="PTHR30537">
    <property type="entry name" value="HTH-TYPE TRANSCRIPTIONAL REGULATOR"/>
    <property type="match status" value="1"/>
</dbReference>
<dbReference type="InterPro" id="IPR036390">
    <property type="entry name" value="WH_DNA-bd_sf"/>
</dbReference>
<dbReference type="RefSeq" id="WP_189988002.1">
    <property type="nucleotide sequence ID" value="NZ_BMZS01000002.1"/>
</dbReference>
<evidence type="ECO:0000256" key="1">
    <source>
        <dbReference type="ARBA" id="ARBA00009437"/>
    </source>
</evidence>
<dbReference type="InterPro" id="IPR058163">
    <property type="entry name" value="LysR-type_TF_proteobact-type"/>
</dbReference>
<evidence type="ECO:0000259" key="5">
    <source>
        <dbReference type="PROSITE" id="PS50931"/>
    </source>
</evidence>
<dbReference type="InterPro" id="IPR036388">
    <property type="entry name" value="WH-like_DNA-bd_sf"/>
</dbReference>
<protein>
    <submittedName>
        <fullName evidence="6">LysR family transcriptional regulator</fullName>
    </submittedName>
</protein>
<organism evidence="6 7">
    <name type="scientific">Thalassobaculum fulvum</name>
    <dbReference type="NCBI Taxonomy" id="1633335"/>
    <lineage>
        <taxon>Bacteria</taxon>
        <taxon>Pseudomonadati</taxon>
        <taxon>Pseudomonadota</taxon>
        <taxon>Alphaproteobacteria</taxon>
        <taxon>Rhodospirillales</taxon>
        <taxon>Thalassobaculaceae</taxon>
        <taxon>Thalassobaculum</taxon>
    </lineage>
</organism>
<keyword evidence="2" id="KW-0805">Transcription regulation</keyword>
<keyword evidence="3" id="KW-0238">DNA-binding</keyword>
<dbReference type="AlphaFoldDB" id="A0A919CNC4"/>
<dbReference type="Gene3D" id="1.10.10.10">
    <property type="entry name" value="Winged helix-like DNA-binding domain superfamily/Winged helix DNA-binding domain"/>
    <property type="match status" value="1"/>
</dbReference>
<dbReference type="InterPro" id="IPR005119">
    <property type="entry name" value="LysR_subst-bd"/>
</dbReference>
<dbReference type="SUPFAM" id="SSF53850">
    <property type="entry name" value="Periplasmic binding protein-like II"/>
    <property type="match status" value="1"/>
</dbReference>
<dbReference type="PROSITE" id="PS50931">
    <property type="entry name" value="HTH_LYSR"/>
    <property type="match status" value="1"/>
</dbReference>
<dbReference type="FunFam" id="1.10.10.10:FF:000001">
    <property type="entry name" value="LysR family transcriptional regulator"/>
    <property type="match status" value="1"/>
</dbReference>
<gene>
    <name evidence="6" type="ORF">GCM10017083_11870</name>
</gene>